<feature type="domain" description="F-box" evidence="2">
    <location>
        <begin position="85"/>
        <end position="131"/>
    </location>
</feature>
<dbReference type="GeneTree" id="ENSGT00390000017498"/>
<dbReference type="PANTHER" id="PTHR46731:SF1">
    <property type="entry name" value="F-BOX ONLY PROTEIN 15"/>
    <property type="match status" value="1"/>
</dbReference>
<protein>
    <recommendedName>
        <fullName evidence="2">F-box domain-containing protein</fullName>
    </recommendedName>
</protein>
<dbReference type="InterPro" id="IPR036047">
    <property type="entry name" value="F-box-like_dom_sf"/>
</dbReference>
<feature type="region of interest" description="Disordered" evidence="1">
    <location>
        <begin position="1"/>
        <end position="66"/>
    </location>
</feature>
<dbReference type="PROSITE" id="PS50181">
    <property type="entry name" value="FBOX"/>
    <property type="match status" value="1"/>
</dbReference>
<dbReference type="SUPFAM" id="SSF81383">
    <property type="entry name" value="F-box domain"/>
    <property type="match status" value="1"/>
</dbReference>
<dbReference type="Proteomes" id="UP000694558">
    <property type="component" value="Chromosome 2"/>
</dbReference>
<gene>
    <name evidence="3" type="primary">LOC118287355</name>
</gene>
<dbReference type="PANTHER" id="PTHR46731">
    <property type="entry name" value="F-BOX ONLY PROTEIN 15"/>
    <property type="match status" value="1"/>
</dbReference>
<dbReference type="Pfam" id="PF12937">
    <property type="entry name" value="F-box-like"/>
    <property type="match status" value="1"/>
</dbReference>
<dbReference type="Ensembl" id="ENSSMAT00000015049.2">
    <property type="protein sequence ID" value="ENSSMAP00000014856.1"/>
    <property type="gene ID" value="ENSSMAG00000009100.2"/>
</dbReference>
<reference evidence="3" key="2">
    <citation type="submission" date="2025-08" db="UniProtKB">
        <authorList>
            <consortium name="Ensembl"/>
        </authorList>
    </citation>
    <scope>IDENTIFICATION</scope>
</reference>
<dbReference type="CDD" id="cd22093">
    <property type="entry name" value="F-box_FBXO15"/>
    <property type="match status" value="1"/>
</dbReference>
<dbReference type="Gene3D" id="1.20.1280.50">
    <property type="match status" value="1"/>
</dbReference>
<proteinExistence type="predicted"/>
<dbReference type="SMART" id="SM00256">
    <property type="entry name" value="FBOX"/>
    <property type="match status" value="1"/>
</dbReference>
<sequence>MMAAGRGDFFRSLRTGLERRPAQPAPCRRPAARGRGSPGPDERPAGGRGRRRPPTSEASLTCGSRDPSCLEARRECHSVKPPPKENFVERLPPEILIKILSHLDASSLFSIGHVSKLFHRLASDDAMWRRIFMSEFGRHMWRPKSAAGAAAEAGDLSPGHWKMIYLRTVTGHDVNMWRRELRDISPYTGLPSQTEWVLRNLNVSWELTLRDSWGQESRLQHSRAFFFESSVIISWSRGSFASCHHISSIQLHGVRREAPRSPRVRPDWRSLILKVDMKTRPWHFLGRDRLIKLLHPSPGVIIGVWRGQSIVAFIMVCLHLHKLVEKSLLGSPACPYYEPEDRPPPSCDSDPAFGLHGFTLHFVLHNTGTEIMSGHFRQLSCGTVQSQRELVEVKVINKDNLSQHRSLSGNVKLPWKSEALEGAVENCCVMTLTLLDELLKPFWCVSSPVCVKMAKRPLDLDYGGEHFLMEHREPGGKVRMTLVWLKEQKQFFLVSLTVYISVSRVNRHLRRGDGCTMRLFDCGRRRGRIHILFSKISCSGFHELNKLWS</sequence>
<dbReference type="AlphaFoldDB" id="A0A8D3A9V2"/>
<dbReference type="GO" id="GO:0019005">
    <property type="term" value="C:SCF ubiquitin ligase complex"/>
    <property type="evidence" value="ECO:0007669"/>
    <property type="project" value="TreeGrafter"/>
</dbReference>
<feature type="compositionally biased region" description="Low complexity" evidence="1">
    <location>
        <begin position="25"/>
        <end position="39"/>
    </location>
</feature>
<reference evidence="3" key="1">
    <citation type="submission" date="2023-05" db="EMBL/GenBank/DDBJ databases">
        <title>High-quality long-read genome of Scophthalmus maximus.</title>
        <authorList>
            <person name="Lien S."/>
            <person name="Martinez P."/>
        </authorList>
    </citation>
    <scope>NUCLEOTIDE SEQUENCE [LARGE SCALE GENOMIC DNA]</scope>
</reference>
<name>A0A8D3A9V2_SCOMX</name>
<evidence type="ECO:0000256" key="1">
    <source>
        <dbReference type="SAM" id="MobiDB-lite"/>
    </source>
</evidence>
<organism evidence="3 4">
    <name type="scientific">Scophthalmus maximus</name>
    <name type="common">Turbot</name>
    <name type="synonym">Psetta maxima</name>
    <dbReference type="NCBI Taxonomy" id="52904"/>
    <lineage>
        <taxon>Eukaryota</taxon>
        <taxon>Metazoa</taxon>
        <taxon>Chordata</taxon>
        <taxon>Craniata</taxon>
        <taxon>Vertebrata</taxon>
        <taxon>Euteleostomi</taxon>
        <taxon>Actinopterygii</taxon>
        <taxon>Neopterygii</taxon>
        <taxon>Teleostei</taxon>
        <taxon>Neoteleostei</taxon>
        <taxon>Acanthomorphata</taxon>
        <taxon>Carangaria</taxon>
        <taxon>Pleuronectiformes</taxon>
        <taxon>Pleuronectoidei</taxon>
        <taxon>Scophthalmidae</taxon>
        <taxon>Scophthalmus</taxon>
    </lineage>
</organism>
<dbReference type="InterPro" id="IPR001810">
    <property type="entry name" value="F-box_dom"/>
</dbReference>
<evidence type="ECO:0000313" key="4">
    <source>
        <dbReference type="Proteomes" id="UP000694558"/>
    </source>
</evidence>
<feature type="compositionally biased region" description="Basic and acidic residues" evidence="1">
    <location>
        <begin position="8"/>
        <end position="21"/>
    </location>
</feature>
<evidence type="ECO:0000259" key="2">
    <source>
        <dbReference type="PROSITE" id="PS50181"/>
    </source>
</evidence>
<accession>A0A8D3A9V2</accession>
<evidence type="ECO:0000313" key="3">
    <source>
        <dbReference type="Ensembl" id="ENSSMAP00000014856.1"/>
    </source>
</evidence>